<gene>
    <name evidence="10" type="primary">pcaF</name>
    <name evidence="10" type="ORF">J4051_03155</name>
</gene>
<evidence type="ECO:0000256" key="5">
    <source>
        <dbReference type="ARBA" id="ARBA00023315"/>
    </source>
</evidence>
<dbReference type="Proteomes" id="UP000681315">
    <property type="component" value="Unassembled WGS sequence"/>
</dbReference>
<evidence type="ECO:0000313" key="10">
    <source>
        <dbReference type="EMBL" id="MBO3097252.1"/>
    </source>
</evidence>
<keyword evidence="4 7" id="KW-0808">Transferase</keyword>
<evidence type="ECO:0000259" key="9">
    <source>
        <dbReference type="Pfam" id="PF02803"/>
    </source>
</evidence>
<feature type="domain" description="Thiolase C-terminal" evidence="9">
    <location>
        <begin position="277"/>
        <end position="400"/>
    </location>
</feature>
<dbReference type="EC" id="2.3.1.174" evidence="10"/>
<keyword evidence="5 7" id="KW-0012">Acyltransferase</keyword>
<dbReference type="PROSITE" id="PS00099">
    <property type="entry name" value="THIOLASE_3"/>
    <property type="match status" value="1"/>
</dbReference>
<dbReference type="InterPro" id="IPR050215">
    <property type="entry name" value="Thiolase-like_sf_Thiolase"/>
</dbReference>
<evidence type="ECO:0000259" key="8">
    <source>
        <dbReference type="Pfam" id="PF00108"/>
    </source>
</evidence>
<name>A0ABS3SQM2_9FLAO</name>
<comment type="similarity">
    <text evidence="3 7">Belongs to the thiolase-like superfamily. Thiolase family.</text>
</comment>
<dbReference type="NCBIfam" id="NF006551">
    <property type="entry name" value="PRK09050.1"/>
    <property type="match status" value="1"/>
</dbReference>
<evidence type="ECO:0000256" key="2">
    <source>
        <dbReference type="ARBA" id="ARBA00005211"/>
    </source>
</evidence>
<comment type="catalytic activity">
    <reaction evidence="6">
        <text>succinyl-CoA + acetyl-CoA = 3-oxoadipyl-CoA + CoA</text>
        <dbReference type="Rhea" id="RHEA:19481"/>
        <dbReference type="ChEBI" id="CHEBI:57287"/>
        <dbReference type="ChEBI" id="CHEBI:57288"/>
        <dbReference type="ChEBI" id="CHEBI:57292"/>
        <dbReference type="ChEBI" id="CHEBI:57348"/>
        <dbReference type="EC" id="2.3.1.174"/>
    </reaction>
</comment>
<dbReference type="Pfam" id="PF00108">
    <property type="entry name" value="Thiolase_N"/>
    <property type="match status" value="1"/>
</dbReference>
<comment type="pathway">
    <text evidence="1">Lipid metabolism.</text>
</comment>
<dbReference type="PROSITE" id="PS00098">
    <property type="entry name" value="THIOLASE_1"/>
    <property type="match status" value="1"/>
</dbReference>
<dbReference type="PROSITE" id="PS00737">
    <property type="entry name" value="THIOLASE_2"/>
    <property type="match status" value="1"/>
</dbReference>
<evidence type="ECO:0000256" key="6">
    <source>
        <dbReference type="ARBA" id="ARBA00048527"/>
    </source>
</evidence>
<dbReference type="PIRSF" id="PIRSF000429">
    <property type="entry name" value="Ac-CoA_Ac_transf"/>
    <property type="match status" value="1"/>
</dbReference>
<dbReference type="InterPro" id="IPR020613">
    <property type="entry name" value="Thiolase_CS"/>
</dbReference>
<evidence type="ECO:0000256" key="4">
    <source>
        <dbReference type="ARBA" id="ARBA00022679"/>
    </source>
</evidence>
<dbReference type="PANTHER" id="PTHR43853">
    <property type="entry name" value="3-KETOACYL-COA THIOLASE, PEROXISOMAL"/>
    <property type="match status" value="1"/>
</dbReference>
<dbReference type="InterPro" id="IPR020617">
    <property type="entry name" value="Thiolase_C"/>
</dbReference>
<evidence type="ECO:0000256" key="7">
    <source>
        <dbReference type="RuleBase" id="RU003557"/>
    </source>
</evidence>
<dbReference type="EMBL" id="JAGEVG010000002">
    <property type="protein sequence ID" value="MBO3097252.1"/>
    <property type="molecule type" value="Genomic_DNA"/>
</dbReference>
<evidence type="ECO:0000256" key="3">
    <source>
        <dbReference type="ARBA" id="ARBA00010982"/>
    </source>
</evidence>
<dbReference type="InterPro" id="IPR020615">
    <property type="entry name" value="Thiolase_acyl_enz_int_AS"/>
</dbReference>
<accession>A0ABS3SQM2</accession>
<reference evidence="10 11" key="1">
    <citation type="submission" date="2021-03" db="EMBL/GenBank/DDBJ databases">
        <title>Gelidibacter sp. nov., isolated from costal sediment.</title>
        <authorList>
            <person name="Lun K.-Y."/>
        </authorList>
    </citation>
    <scope>NUCLEOTIDE SEQUENCE [LARGE SCALE GENOMIC DNA]</scope>
    <source>
        <strain evidence="10 11">DF109</strain>
    </source>
</reference>
<dbReference type="CDD" id="cd00751">
    <property type="entry name" value="thiolase"/>
    <property type="match status" value="1"/>
</dbReference>
<feature type="domain" description="Thiolase N-terminal" evidence="8">
    <location>
        <begin position="5"/>
        <end position="269"/>
    </location>
</feature>
<dbReference type="PANTHER" id="PTHR43853:SF2">
    <property type="entry name" value="3-OXOADIPYL-COA_3-OXO-5,6-DEHYDROSUBERYL-COA THIOLASE"/>
    <property type="match status" value="1"/>
</dbReference>
<evidence type="ECO:0000256" key="1">
    <source>
        <dbReference type="ARBA" id="ARBA00005189"/>
    </source>
</evidence>
<dbReference type="Pfam" id="PF02803">
    <property type="entry name" value="Thiolase_C"/>
    <property type="match status" value="1"/>
</dbReference>
<dbReference type="Gene3D" id="3.40.47.10">
    <property type="match status" value="1"/>
</dbReference>
<proteinExistence type="inferred from homology"/>
<dbReference type="InterPro" id="IPR012793">
    <property type="entry name" value="PcaF"/>
</dbReference>
<comment type="pathway">
    <text evidence="2">Aromatic compound metabolism.</text>
</comment>
<sequence length="409" mass="43403">MKEAYIIDGIRTPIGSYQGTLSAVRTDDLAALVIAEIVKRNPNIPKEAYDDVILGCANQAGEDNRNVARMASLLAGLPFSVPGETVNRLCSSGLSAIIHANRAIKAGDGDVFIAGGVENMTRGPYVIAKPSSAFGSDAKMYDSSFGWRFVNPKMEKLYGTEGMGQTAENLVDKYKISREDQDKFACWSQMKAAKAQENGRLAKEIMTVEIPQRKKDPILFSKDEFVKPNTSLEVLGKLRGAFKTEGGSVTAGNSSGLNDGAAATIIASEAAVKKYNLKPLARIISSAVVGVEPRVMGIGPVEASNKALEKAGLTMDDMDIIELNEAFAAQALACTRVWGLADDDPRLNPNGGAIAIGHPLGVTGTRVAYSAALELKETGKRYALITMCIGVGQGYAAIIENVGINPARA</sequence>
<keyword evidence="11" id="KW-1185">Reference proteome</keyword>
<dbReference type="InterPro" id="IPR020610">
    <property type="entry name" value="Thiolase_AS"/>
</dbReference>
<comment type="caution">
    <text evidence="10">The sequence shown here is derived from an EMBL/GenBank/DDBJ whole genome shotgun (WGS) entry which is preliminary data.</text>
</comment>
<dbReference type="InterPro" id="IPR020616">
    <property type="entry name" value="Thiolase_N"/>
</dbReference>
<dbReference type="NCBIfam" id="TIGR01930">
    <property type="entry name" value="AcCoA-C-Actrans"/>
    <property type="match status" value="1"/>
</dbReference>
<dbReference type="InterPro" id="IPR016039">
    <property type="entry name" value="Thiolase-like"/>
</dbReference>
<dbReference type="RefSeq" id="WP_208232329.1">
    <property type="nucleotide sequence ID" value="NZ_JAGEVG010000002.1"/>
</dbReference>
<evidence type="ECO:0000313" key="11">
    <source>
        <dbReference type="Proteomes" id="UP000681315"/>
    </source>
</evidence>
<dbReference type="NCBIfam" id="TIGR02430">
    <property type="entry name" value="pcaF"/>
    <property type="match status" value="1"/>
</dbReference>
<protein>
    <submittedName>
        <fullName evidence="10">3-oxoadipyl-CoA thiolase</fullName>
        <ecNumber evidence="10">2.3.1.174</ecNumber>
    </submittedName>
</protein>
<dbReference type="GO" id="GO:0033812">
    <property type="term" value="F:3-oxoadipyl-CoA thiolase activity"/>
    <property type="evidence" value="ECO:0007669"/>
    <property type="project" value="UniProtKB-EC"/>
</dbReference>
<organism evidence="10 11">
    <name type="scientific">Gelidibacter pelagius</name>
    <dbReference type="NCBI Taxonomy" id="2819985"/>
    <lineage>
        <taxon>Bacteria</taxon>
        <taxon>Pseudomonadati</taxon>
        <taxon>Bacteroidota</taxon>
        <taxon>Flavobacteriia</taxon>
        <taxon>Flavobacteriales</taxon>
        <taxon>Flavobacteriaceae</taxon>
        <taxon>Gelidibacter</taxon>
    </lineage>
</organism>
<dbReference type="InterPro" id="IPR002155">
    <property type="entry name" value="Thiolase"/>
</dbReference>
<dbReference type="SUPFAM" id="SSF53901">
    <property type="entry name" value="Thiolase-like"/>
    <property type="match status" value="2"/>
</dbReference>